<feature type="region of interest" description="Disordered" evidence="1">
    <location>
        <begin position="1106"/>
        <end position="1133"/>
    </location>
</feature>
<feature type="compositionally biased region" description="Low complexity" evidence="1">
    <location>
        <begin position="481"/>
        <end position="495"/>
    </location>
</feature>
<keyword evidence="4" id="KW-1185">Reference proteome</keyword>
<accession>A0A183ABI0</accession>
<reference evidence="5" key="1">
    <citation type="submission" date="2016-06" db="UniProtKB">
        <authorList>
            <consortium name="WormBaseParasite"/>
        </authorList>
    </citation>
    <scope>IDENTIFICATION</scope>
</reference>
<feature type="compositionally biased region" description="Basic and acidic residues" evidence="1">
    <location>
        <begin position="569"/>
        <end position="599"/>
    </location>
</feature>
<evidence type="ECO:0000259" key="2">
    <source>
        <dbReference type="PROSITE" id="PS51205"/>
    </source>
</evidence>
<feature type="compositionally biased region" description="Polar residues" evidence="1">
    <location>
        <begin position="840"/>
        <end position="850"/>
    </location>
</feature>
<feature type="region of interest" description="Disordered" evidence="1">
    <location>
        <begin position="897"/>
        <end position="935"/>
    </location>
</feature>
<feature type="region of interest" description="Disordered" evidence="1">
    <location>
        <begin position="108"/>
        <end position="152"/>
    </location>
</feature>
<name>A0A183ABI0_9TREM</name>
<dbReference type="Gene3D" id="1.20.1050.80">
    <property type="entry name" value="VPS9 domain"/>
    <property type="match status" value="1"/>
</dbReference>
<dbReference type="Pfam" id="PF02204">
    <property type="entry name" value="VPS9"/>
    <property type="match status" value="1"/>
</dbReference>
<dbReference type="WBParaSite" id="ECPE_0000432701-mRNA-1">
    <property type="protein sequence ID" value="ECPE_0000432701-mRNA-1"/>
    <property type="gene ID" value="ECPE_0000432701"/>
</dbReference>
<feature type="compositionally biased region" description="Polar residues" evidence="1">
    <location>
        <begin position="324"/>
        <end position="338"/>
    </location>
</feature>
<feature type="region of interest" description="Disordered" evidence="1">
    <location>
        <begin position="748"/>
        <end position="797"/>
    </location>
</feature>
<reference evidence="3 4" key="2">
    <citation type="submission" date="2018-11" db="EMBL/GenBank/DDBJ databases">
        <authorList>
            <consortium name="Pathogen Informatics"/>
        </authorList>
    </citation>
    <scope>NUCLEOTIDE SEQUENCE [LARGE SCALE GENOMIC DNA]</scope>
    <source>
        <strain evidence="3 4">Egypt</strain>
    </source>
</reference>
<feature type="region of interest" description="Disordered" evidence="1">
    <location>
        <begin position="359"/>
        <end position="451"/>
    </location>
</feature>
<dbReference type="SUPFAM" id="SSF109993">
    <property type="entry name" value="VPS9 domain"/>
    <property type="match status" value="1"/>
</dbReference>
<sequence length="1630" mass="177752">MNCPWFNNPVIASDVAFSFSHFDGKHLHHERAVECLRIFLQKTTGGFDELRRTLSQLPLRVPGSLIGVRLHSDSKSRAGPRLQGNNAVNETYQLVYYDPLALDTKIINPPSSDSRLTRSRSASRLGIRKTRAPQADSQSAGRSLSPNAHEWHSLPMPDLSHFSRAQKTVLIFRLNRNTLHPPILSECEFLALRTRNGEITSAPNVHPDKSSVSGLPNAADPHGSTNSNHAIPTSMCTGQSISQSQSSSGLSRSSGDQLVVDRTNNDSGNLVDDTDVCEHGDGDHCSSMRCSRSRCRGSANAEDERGIALDGSAEDLMTEDRSLNDPSSDASERSGFTSLASSAHAMRVRTVSGLRALIGQSRGSGDSGDPVVIVQTSDSPAHRTGPNQCSHHSNSDGVGKRTRFSQSVLSDARIGSRGVETLQGPSGTTTQNQLRERHSTQDSLEEVGGVVSSNRSVDAAALVFDRTRPVPRTGSVELVRSSGPGSLPGTPGYGSRLAVGPGHMCDRTIRNSERGGHDGSIGVNPPAAMRCSSLSCLPAQRYVNEADERSSGITCSSCGVRVSEATDDTEQRDLGTDDGSRVDGDSHEGDVHLDRRLDSEDREAEEDALSDLPDLSSANVSGRVTPLSITSSTSRGESPGTRSRVYNRAGLVFPNGISLPGSTAAAVAAVSSSGGATTGNPGSVRFGILDFPASLLHTHESPDVTEKFGKFELPVTRLPEVFLVQYHVTIAPAISYYSVSSRCRSPAEARSTVSDTWSTDVLPSDTEYPDGGSEYLGPEPPGNSSSSRRPSTSHRDPIQSMERLDSNRHPHHHHRHHRHHRHHCRDPLCATHESGRNVCAGTTSGRSGTESVPRHHHTGDQAAVRSAGVNEGVEDSSVGPHRSIFFTPIENESITPAPEQSHLMNETSTSCLNAPPERTQLNSSASALPGTSTTSDAAQLRATAVTTSPKTQTNPLTKPLVQDYSHLNDRTSHIDHRPNEHSVAGINSDNLMHTPTTSTLTNPIEQEPRSQVSASNYAGGNPDEERSAQSSRPRNQLDGAPSNFDSFTSEVRSTEHLAHAVHWQSAEERADESVDEMMDRYRRQSDARPHASFSLTRDRVGTGKLVPAVLTPPNAGTAPSTGPGASTSSGSPAGMCSSCSYRTALSNSSNQLRIHLTHGLRRLFSSPLVGTVLETISRQLMATELFARTTTACSPNISKEDRFFLALLDALVSDTLISQDPSLTTCIRETKRLFERLLLNTQMQLSRNPLPATSNESQLISWTNLSTAAVHPDHPTCSPSSPIECDSVVISLLNQLRAERRHRLAYLAYLTEQRNRVAAHKRSLIMLQRRCERELQVQCEYIVHKYVTTFLDSQREAFRLFYDHFTEQRNRSEVEDRGATATGQGGRSAASQLALQFIRDLIERWEAVETSRRPPIFFPVSRLDSGREEVDGDFAHLAASHVAFARVHIRRLVMEKIYQSGVWMNDPALECARDVVLHRELALLSRVITLGELQIPERYHVFEPFHSVQEELRSFGCSHLPSDMLQCLKRVIERIVATLQLACPQSVPSADDLLPVLIFTILQVTAYPTEPEEFLLQHSDNSLEFSGAIIWMDQKGKVTSSAPRVDLLIVVSTRLLLPRLNSPMGFVCRS</sequence>
<protein>
    <submittedName>
        <fullName evidence="5">VPS9 domain-containing protein</fullName>
    </submittedName>
</protein>
<feature type="compositionally biased region" description="Polar residues" evidence="1">
    <location>
        <begin position="919"/>
        <end position="935"/>
    </location>
</feature>
<feature type="region of interest" description="Disordered" evidence="1">
    <location>
        <begin position="309"/>
        <end position="338"/>
    </location>
</feature>
<dbReference type="OrthoDB" id="10264848at2759"/>
<feature type="region of interest" description="Disordered" evidence="1">
    <location>
        <begin position="840"/>
        <end position="881"/>
    </location>
</feature>
<dbReference type="InterPro" id="IPR003123">
    <property type="entry name" value="VPS9"/>
</dbReference>
<feature type="compositionally biased region" description="Polar residues" evidence="1">
    <location>
        <begin position="985"/>
        <end position="1018"/>
    </location>
</feature>
<feature type="compositionally biased region" description="Polar residues" evidence="1">
    <location>
        <begin position="374"/>
        <end position="396"/>
    </location>
</feature>
<evidence type="ECO:0000313" key="4">
    <source>
        <dbReference type="Proteomes" id="UP000272942"/>
    </source>
</evidence>
<dbReference type="Proteomes" id="UP000272942">
    <property type="component" value="Unassembled WGS sequence"/>
</dbReference>
<feature type="compositionally biased region" description="Low complexity" evidence="1">
    <location>
        <begin position="238"/>
        <end position="255"/>
    </location>
</feature>
<feature type="compositionally biased region" description="Acidic residues" evidence="1">
    <location>
        <begin position="600"/>
        <end position="609"/>
    </location>
</feature>
<feature type="compositionally biased region" description="Polar residues" evidence="1">
    <location>
        <begin position="135"/>
        <end position="146"/>
    </location>
</feature>
<dbReference type="InterPro" id="IPR037191">
    <property type="entry name" value="VPS9_dom_sf"/>
</dbReference>
<organism evidence="5">
    <name type="scientific">Echinostoma caproni</name>
    <dbReference type="NCBI Taxonomy" id="27848"/>
    <lineage>
        <taxon>Eukaryota</taxon>
        <taxon>Metazoa</taxon>
        <taxon>Spiralia</taxon>
        <taxon>Lophotrochozoa</taxon>
        <taxon>Platyhelminthes</taxon>
        <taxon>Trematoda</taxon>
        <taxon>Digenea</taxon>
        <taxon>Plagiorchiida</taxon>
        <taxon>Echinostomata</taxon>
        <taxon>Echinostomatoidea</taxon>
        <taxon>Echinostomatidae</taxon>
        <taxon>Echinostoma</taxon>
    </lineage>
</organism>
<feature type="compositionally biased region" description="Low complexity" evidence="1">
    <location>
        <begin position="1111"/>
        <end position="1133"/>
    </location>
</feature>
<feature type="compositionally biased region" description="Polar residues" evidence="1">
    <location>
        <begin position="902"/>
        <end position="912"/>
    </location>
</feature>
<dbReference type="EMBL" id="UZAN01041181">
    <property type="protein sequence ID" value="VDP72238.1"/>
    <property type="molecule type" value="Genomic_DNA"/>
</dbReference>
<feature type="compositionally biased region" description="Basic and acidic residues" evidence="1">
    <location>
        <begin position="970"/>
        <end position="980"/>
    </location>
</feature>
<feature type="region of interest" description="Disordered" evidence="1">
    <location>
        <begin position="200"/>
        <end position="276"/>
    </location>
</feature>
<dbReference type="PROSITE" id="PS51205">
    <property type="entry name" value="VPS9"/>
    <property type="match status" value="1"/>
</dbReference>
<gene>
    <name evidence="3" type="ORF">ECPE_LOCUS4315</name>
</gene>
<feature type="compositionally biased region" description="Polar residues" evidence="1">
    <location>
        <begin position="223"/>
        <end position="237"/>
    </location>
</feature>
<feature type="region of interest" description="Disordered" evidence="1">
    <location>
        <begin position="475"/>
        <end position="498"/>
    </location>
</feature>
<evidence type="ECO:0000313" key="5">
    <source>
        <dbReference type="WBParaSite" id="ECPE_0000432701-mRNA-1"/>
    </source>
</evidence>
<feature type="compositionally biased region" description="Polar residues" evidence="1">
    <location>
        <begin position="616"/>
        <end position="636"/>
    </location>
</feature>
<feature type="domain" description="VPS9" evidence="2">
    <location>
        <begin position="1471"/>
        <end position="1630"/>
    </location>
</feature>
<feature type="region of interest" description="Disordered" evidence="1">
    <location>
        <begin position="562"/>
        <end position="643"/>
    </location>
</feature>
<evidence type="ECO:0000313" key="3">
    <source>
        <dbReference type="EMBL" id="VDP72238.1"/>
    </source>
</evidence>
<feature type="compositionally biased region" description="Polar residues" evidence="1">
    <location>
        <begin position="751"/>
        <end position="761"/>
    </location>
</feature>
<feature type="compositionally biased region" description="Polar residues" evidence="1">
    <location>
        <begin position="423"/>
        <end position="433"/>
    </location>
</feature>
<feature type="region of interest" description="Disordered" evidence="1">
    <location>
        <begin position="970"/>
        <end position="1047"/>
    </location>
</feature>
<proteinExistence type="predicted"/>
<evidence type="ECO:0000256" key="1">
    <source>
        <dbReference type="SAM" id="MobiDB-lite"/>
    </source>
</evidence>
<feature type="compositionally biased region" description="Low complexity" evidence="1">
    <location>
        <begin position="111"/>
        <end position="124"/>
    </location>
</feature>